<evidence type="ECO:0000256" key="1">
    <source>
        <dbReference type="SAM" id="Phobius"/>
    </source>
</evidence>
<protein>
    <recommendedName>
        <fullName evidence="4">YcxB-like protein</fullName>
    </recommendedName>
</protein>
<dbReference type="RefSeq" id="WP_379812720.1">
    <property type="nucleotide sequence ID" value="NZ_JBHUDZ010000018.1"/>
</dbReference>
<proteinExistence type="predicted"/>
<gene>
    <name evidence="2" type="ORF">ACFSC2_19730</name>
</gene>
<dbReference type="EMBL" id="JBHUDZ010000018">
    <property type="protein sequence ID" value="MFD1604977.1"/>
    <property type="molecule type" value="Genomic_DNA"/>
</dbReference>
<keyword evidence="1" id="KW-1133">Transmembrane helix</keyword>
<keyword evidence="1" id="KW-0472">Membrane</keyword>
<comment type="caution">
    <text evidence="2">The sequence shown here is derived from an EMBL/GenBank/DDBJ whole genome shotgun (WGS) entry which is preliminary data.</text>
</comment>
<reference evidence="3" key="1">
    <citation type="journal article" date="2019" name="Int. J. Syst. Evol. Microbiol.">
        <title>The Global Catalogue of Microorganisms (GCM) 10K type strain sequencing project: providing services to taxonomists for standard genome sequencing and annotation.</title>
        <authorList>
            <consortium name="The Broad Institute Genomics Platform"/>
            <consortium name="The Broad Institute Genome Sequencing Center for Infectious Disease"/>
            <person name="Wu L."/>
            <person name="Ma J."/>
        </authorList>
    </citation>
    <scope>NUCLEOTIDE SEQUENCE [LARGE SCALE GENOMIC DNA]</scope>
    <source>
        <strain evidence="3">CCUG 70865</strain>
    </source>
</reference>
<feature type="transmembrane region" description="Helical" evidence="1">
    <location>
        <begin position="56"/>
        <end position="78"/>
    </location>
</feature>
<organism evidence="2 3">
    <name type="scientific">Flavobacterium artemisiae</name>
    <dbReference type="NCBI Taxonomy" id="2126556"/>
    <lineage>
        <taxon>Bacteria</taxon>
        <taxon>Pseudomonadati</taxon>
        <taxon>Bacteroidota</taxon>
        <taxon>Flavobacteriia</taxon>
        <taxon>Flavobacteriales</taxon>
        <taxon>Flavobacteriaceae</taxon>
        <taxon>Flavobacterium</taxon>
    </lineage>
</organism>
<keyword evidence="3" id="KW-1185">Reference proteome</keyword>
<keyword evidence="1" id="KW-0812">Transmembrane</keyword>
<evidence type="ECO:0000313" key="2">
    <source>
        <dbReference type="EMBL" id="MFD1604977.1"/>
    </source>
</evidence>
<name>A0ABW4HIK2_9FLAO</name>
<evidence type="ECO:0008006" key="4">
    <source>
        <dbReference type="Google" id="ProtNLM"/>
    </source>
</evidence>
<evidence type="ECO:0000313" key="3">
    <source>
        <dbReference type="Proteomes" id="UP001597138"/>
    </source>
</evidence>
<dbReference type="Proteomes" id="UP001597138">
    <property type="component" value="Unassembled WGS sequence"/>
</dbReference>
<sequence length="182" mass="21451">MKFKISFDENSYNKQMDLLFDIAWQRKKDYYKNSQYLGIVLIVVGILLILKRPNIFGIGYMFLFFGLSNFMPFVYYFFKIKKEYKKLNNAKIEEIEILKQYQDVSLELNEEALIITAEGSSKRINWDEFITWVVKEDNLIIITKDYVPYILGIDEVGSGHFEDITSFVKTKVNTKVQSSKSL</sequence>
<accession>A0ABW4HIK2</accession>
<feature type="transmembrane region" description="Helical" evidence="1">
    <location>
        <begin position="34"/>
        <end position="50"/>
    </location>
</feature>